<dbReference type="STRING" id="33033.NW74_07305"/>
<dbReference type="KEGG" id="pmic:NW74_07305"/>
<comment type="pathway">
    <text evidence="7">Carbohydrate biosynthesis.</text>
</comment>
<dbReference type="GO" id="GO:0046872">
    <property type="term" value="F:metal ion binding"/>
    <property type="evidence" value="ECO:0007669"/>
    <property type="project" value="UniProtKB-KW"/>
</dbReference>
<dbReference type="Gene3D" id="3.40.190.90">
    <property type="match status" value="1"/>
</dbReference>
<comment type="catalytic activity">
    <reaction evidence="1">
        <text>beta-D-fructose 1,6-bisphosphate + H2O = beta-D-fructose 6-phosphate + phosphate</text>
        <dbReference type="Rhea" id="RHEA:11064"/>
        <dbReference type="ChEBI" id="CHEBI:15377"/>
        <dbReference type="ChEBI" id="CHEBI:32966"/>
        <dbReference type="ChEBI" id="CHEBI:43474"/>
        <dbReference type="ChEBI" id="CHEBI:57634"/>
        <dbReference type="EC" id="3.1.3.11"/>
    </reaction>
</comment>
<dbReference type="GO" id="GO:0006094">
    <property type="term" value="P:gluconeogenesis"/>
    <property type="evidence" value="ECO:0007669"/>
    <property type="project" value="InterPro"/>
</dbReference>
<dbReference type="GO" id="GO:0030388">
    <property type="term" value="P:fructose 1,6-bisphosphate metabolic process"/>
    <property type="evidence" value="ECO:0007669"/>
    <property type="project" value="TreeGrafter"/>
</dbReference>
<dbReference type="SUPFAM" id="SSF56655">
    <property type="entry name" value="Carbohydrate phosphatase"/>
    <property type="match status" value="1"/>
</dbReference>
<gene>
    <name evidence="10" type="ORF">NW74_07305</name>
</gene>
<keyword evidence="6 8" id="KW-0119">Carbohydrate metabolism</keyword>
<dbReference type="PANTHER" id="PTHR30447">
    <property type="entry name" value="FRUCTOSE-1,6-BISPHOSPHATASE CLASS 2"/>
    <property type="match status" value="1"/>
</dbReference>
<feature type="binding site" evidence="9">
    <location>
        <position position="90"/>
    </location>
    <ligand>
        <name>Mn(2+)</name>
        <dbReference type="ChEBI" id="CHEBI:29035"/>
        <label>2</label>
    </ligand>
</feature>
<evidence type="ECO:0000313" key="10">
    <source>
        <dbReference type="EMBL" id="AIZ37143.1"/>
    </source>
</evidence>
<evidence type="ECO:0000256" key="3">
    <source>
        <dbReference type="ARBA" id="ARBA00022723"/>
    </source>
</evidence>
<evidence type="ECO:0000256" key="1">
    <source>
        <dbReference type="ARBA" id="ARBA00001273"/>
    </source>
</evidence>
<dbReference type="GO" id="GO:0006071">
    <property type="term" value="P:glycerol metabolic process"/>
    <property type="evidence" value="ECO:0007669"/>
    <property type="project" value="InterPro"/>
</dbReference>
<dbReference type="OrthoDB" id="9779353at2"/>
<feature type="binding site" evidence="9">
    <location>
        <position position="33"/>
    </location>
    <ligand>
        <name>Mn(2+)</name>
        <dbReference type="ChEBI" id="CHEBI:29035"/>
        <label>1</label>
    </ligand>
</feature>
<name>A0A0B4S2V6_9FIRM</name>
<dbReference type="EMBL" id="CP009761">
    <property type="protein sequence ID" value="AIZ37143.1"/>
    <property type="molecule type" value="Genomic_DNA"/>
</dbReference>
<dbReference type="FunFam" id="3.40.190.90:FF:000001">
    <property type="entry name" value="Fructose-1,6-bisphosphatase"/>
    <property type="match status" value="1"/>
</dbReference>
<dbReference type="InterPro" id="IPR004464">
    <property type="entry name" value="FBPase_class-2/SBPase"/>
</dbReference>
<feature type="binding site" evidence="9">
    <location>
        <position position="215"/>
    </location>
    <ligand>
        <name>Mn(2+)</name>
        <dbReference type="ChEBI" id="CHEBI:29035"/>
        <label>2</label>
    </ligand>
</feature>
<evidence type="ECO:0000256" key="9">
    <source>
        <dbReference type="PIRSR" id="PIRSR004532-1"/>
    </source>
</evidence>
<dbReference type="Pfam" id="PF03320">
    <property type="entry name" value="FBPase_glpX"/>
    <property type="match status" value="1"/>
</dbReference>
<evidence type="ECO:0000256" key="6">
    <source>
        <dbReference type="ARBA" id="ARBA00023277"/>
    </source>
</evidence>
<evidence type="ECO:0000256" key="2">
    <source>
        <dbReference type="ARBA" id="ARBA00008989"/>
    </source>
</evidence>
<dbReference type="Gene3D" id="3.30.540.10">
    <property type="entry name" value="Fructose-1,6-Bisphosphatase, subunit A, domain 1"/>
    <property type="match status" value="1"/>
</dbReference>
<reference evidence="10 11" key="1">
    <citation type="submission" date="2014-10" db="EMBL/GenBank/DDBJ databases">
        <title>Complete genome sequence of Parvimonas micra KCOM 1535 (= ChDC B708).</title>
        <authorList>
            <person name="Kook J.-K."/>
            <person name="Park S.-N."/>
            <person name="Lim Y.K."/>
            <person name="Roh H."/>
        </authorList>
    </citation>
    <scope>NUCLEOTIDE SEQUENCE [LARGE SCALE GENOMIC DNA]</scope>
    <source>
        <strain evidence="11">KCOM 1535 / ChDC B708</strain>
    </source>
</reference>
<dbReference type="RefSeq" id="WP_009447991.1">
    <property type="nucleotide sequence ID" value="NZ_CAUTAE010000007.1"/>
</dbReference>
<evidence type="ECO:0000256" key="4">
    <source>
        <dbReference type="ARBA" id="ARBA00022801"/>
    </source>
</evidence>
<keyword evidence="11" id="KW-1185">Reference proteome</keyword>
<dbReference type="NCBIfam" id="TIGR00330">
    <property type="entry name" value="glpX"/>
    <property type="match status" value="1"/>
</dbReference>
<dbReference type="PIRSF" id="PIRSF004532">
    <property type="entry name" value="GlpX"/>
    <property type="match status" value="1"/>
</dbReference>
<sequence length="326" mass="34744">MDRNLTLNLVRVTEAAAIRSSYFLGKGDKNGADGAAVEAMRSMFNELPMEGTVVIGEGEMDEAPMLYIGEVVGNGQEGVAKVDIAVDPVDGTSLVANGLPNAIAVAACAPKGCLLHAPDMYMDKIAAGPLAVDCIHIDLPIEMNIRRLARALGKEVGEVTVSILNRERHQDIIDRVRKLGARIKLFEAGDIAQAIATCIENSGCDLMVGIGGAPEGVLAAAAIKALGGVFQGRLVPANEEEFKRCEAMGLEDPLKVLEMNDLVNGDEVLFAATGVTDGELLNGVRHIGNDRVKTYSVVMRAETGTIRNIEATHRISKKPEYAKIKR</sequence>
<proteinExistence type="inferred from homology"/>
<accession>A0A0B4S2V6</accession>
<dbReference type="GO" id="GO:0042132">
    <property type="term" value="F:fructose 1,6-bisphosphate 1-phosphatase activity"/>
    <property type="evidence" value="ECO:0007669"/>
    <property type="project" value="UniProtKB-EC"/>
</dbReference>
<evidence type="ECO:0000313" key="11">
    <source>
        <dbReference type="Proteomes" id="UP000031386"/>
    </source>
</evidence>
<dbReference type="AlphaFoldDB" id="A0A0B4S2V6"/>
<feature type="binding site" evidence="9">
    <location>
        <position position="87"/>
    </location>
    <ligand>
        <name>Mn(2+)</name>
        <dbReference type="ChEBI" id="CHEBI:29035"/>
        <label>2</label>
    </ligand>
</feature>
<dbReference type="Proteomes" id="UP000031386">
    <property type="component" value="Chromosome"/>
</dbReference>
<evidence type="ECO:0000256" key="7">
    <source>
        <dbReference type="ARBA" id="ARBA00024331"/>
    </source>
</evidence>
<keyword evidence="3 9" id="KW-0479">Metal-binding</keyword>
<dbReference type="PANTHER" id="PTHR30447:SF0">
    <property type="entry name" value="FRUCTOSE-1,6-BISPHOSPHATASE 1 CLASS 2-RELATED"/>
    <property type="match status" value="1"/>
</dbReference>
<dbReference type="CDD" id="cd01516">
    <property type="entry name" value="FBPase_glpX"/>
    <property type="match status" value="1"/>
</dbReference>
<comment type="cofactor">
    <cofactor evidence="9">
        <name>Mn(2+)</name>
        <dbReference type="ChEBI" id="CHEBI:29035"/>
    </cofactor>
</comment>
<evidence type="ECO:0000256" key="5">
    <source>
        <dbReference type="ARBA" id="ARBA00023211"/>
    </source>
</evidence>
<organism evidence="10 11">
    <name type="scientific">Parvimonas micra</name>
    <dbReference type="NCBI Taxonomy" id="33033"/>
    <lineage>
        <taxon>Bacteria</taxon>
        <taxon>Bacillati</taxon>
        <taxon>Bacillota</taxon>
        <taxon>Tissierellia</taxon>
        <taxon>Tissierellales</taxon>
        <taxon>Peptoniphilaceae</taxon>
        <taxon>Parvimonas</taxon>
    </lineage>
</organism>
<keyword evidence="5 9" id="KW-0464">Manganese</keyword>
<protein>
    <recommendedName>
        <fullName evidence="8">Fructose-1,6-bisphosphatase</fullName>
    </recommendedName>
</protein>
<feature type="binding site" evidence="9">
    <location>
        <position position="57"/>
    </location>
    <ligand>
        <name>Mn(2+)</name>
        <dbReference type="ChEBI" id="CHEBI:29035"/>
        <label>1</label>
    </ligand>
</feature>
<keyword evidence="4" id="KW-0378">Hydrolase</keyword>
<evidence type="ECO:0000256" key="8">
    <source>
        <dbReference type="PIRNR" id="PIRNR004532"/>
    </source>
</evidence>
<comment type="similarity">
    <text evidence="2 8">Belongs to the FBPase class 2 family.</text>
</comment>
<dbReference type="GO" id="GO:0005829">
    <property type="term" value="C:cytosol"/>
    <property type="evidence" value="ECO:0007669"/>
    <property type="project" value="TreeGrafter"/>
</dbReference>